<dbReference type="Pfam" id="PF03572">
    <property type="entry name" value="Peptidase_S41"/>
    <property type="match status" value="1"/>
</dbReference>
<dbReference type="SUPFAM" id="SSF50156">
    <property type="entry name" value="PDZ domain-like"/>
    <property type="match status" value="1"/>
</dbReference>
<name>A0ABU1YQ47_ROSSA</name>
<keyword evidence="5" id="KW-1185">Reference proteome</keyword>
<dbReference type="Gene3D" id="3.90.226.10">
    <property type="entry name" value="2-enoyl-CoA Hydratase, Chain A, domain 1"/>
    <property type="match status" value="1"/>
</dbReference>
<gene>
    <name evidence="4" type="ORF">J2X20_003648</name>
</gene>
<dbReference type="InterPro" id="IPR041613">
    <property type="entry name" value="Pept_S41_N"/>
</dbReference>
<dbReference type="Pfam" id="PF18294">
    <property type="entry name" value="Pept_S41_N"/>
    <property type="match status" value="1"/>
</dbReference>
<feature type="signal peptide" evidence="2">
    <location>
        <begin position="1"/>
        <end position="29"/>
    </location>
</feature>
<feature type="chain" id="PRO_5045724720" evidence="2">
    <location>
        <begin position="30"/>
        <end position="544"/>
    </location>
</feature>
<dbReference type="RefSeq" id="WP_310267411.1">
    <property type="nucleotide sequence ID" value="NZ_JAVDXU010000002.1"/>
</dbReference>
<dbReference type="Pfam" id="PF17820">
    <property type="entry name" value="PDZ_6"/>
    <property type="match status" value="1"/>
</dbReference>
<dbReference type="Gene3D" id="3.30.750.170">
    <property type="match status" value="1"/>
</dbReference>
<dbReference type="InterPro" id="IPR005151">
    <property type="entry name" value="Tail-specific_protease"/>
</dbReference>
<dbReference type="EMBL" id="JAVDXU010000002">
    <property type="protein sequence ID" value="MDR7270990.1"/>
    <property type="molecule type" value="Genomic_DNA"/>
</dbReference>
<reference evidence="4 5" key="1">
    <citation type="submission" date="2023-07" db="EMBL/GenBank/DDBJ databases">
        <title>Sorghum-associated microbial communities from plants grown in Nebraska, USA.</title>
        <authorList>
            <person name="Schachtman D."/>
        </authorList>
    </citation>
    <scope>NUCLEOTIDE SEQUENCE [LARGE SCALE GENOMIC DNA]</scope>
    <source>
        <strain evidence="4 5">BE314</strain>
    </source>
</reference>
<dbReference type="InterPro" id="IPR041489">
    <property type="entry name" value="PDZ_6"/>
</dbReference>
<dbReference type="GO" id="GO:0006508">
    <property type="term" value="P:proteolysis"/>
    <property type="evidence" value="ECO:0007669"/>
    <property type="project" value="UniProtKB-KW"/>
</dbReference>
<dbReference type="PROSITE" id="PS51257">
    <property type="entry name" value="PROKAR_LIPOPROTEIN"/>
    <property type="match status" value="1"/>
</dbReference>
<accession>A0ABU1YQ47</accession>
<protein>
    <submittedName>
        <fullName evidence="4">C-terminal processing protease CtpA/Prc</fullName>
    </submittedName>
</protein>
<dbReference type="PANTHER" id="PTHR32060">
    <property type="entry name" value="TAIL-SPECIFIC PROTEASE"/>
    <property type="match status" value="1"/>
</dbReference>
<dbReference type="InterPro" id="IPR001478">
    <property type="entry name" value="PDZ"/>
</dbReference>
<dbReference type="Proteomes" id="UP001180453">
    <property type="component" value="Unassembled WGS sequence"/>
</dbReference>
<proteinExistence type="predicted"/>
<dbReference type="PROSITE" id="PS50106">
    <property type="entry name" value="PDZ"/>
    <property type="match status" value="1"/>
</dbReference>
<keyword evidence="4" id="KW-0378">Hydrolase</keyword>
<feature type="region of interest" description="Disordered" evidence="1">
    <location>
        <begin position="31"/>
        <end position="67"/>
    </location>
</feature>
<dbReference type="Gene3D" id="2.30.42.10">
    <property type="match status" value="1"/>
</dbReference>
<sequence>MSYPFRGAAALAVLLPLLLAGCGGGGGQAGTPIFRTGDSPSSSGGSSGNNSSSGSSSAPIDPAGPSASFAQQCAATNTLAAGNLRTSTLDSEKKWLRAYFDEAYLWRDEVSRVDPTGSAYTGGDTYAAMDAYFEALKTTQTTDTGQKRDRFSFTYPTDKWKALSENAIEAGYGIEWKLTSPLPPRQIQIAYVEPGSPADSAGLKRGDELVSVDSVSADVGDAFGVDALNAALFPDAAQAQHSFVFTRPGGATLSMRLTSASITKTPVPIARILTTPLGQRAGYMLFNEHIAPAEGQLIAAMRDFQAQGVRELVLDLRYNGGGYLYIASELATMIAGATRTSGQVFETLKFNARRSNENEATPFYNTSCILVGNRCTQEQALPALNLTRVYVLAQSGTCSASESVINGLRGIGVDVVLIGGKTCGKPYGFTAKDNCGVSYFPIEFVGVNAQGFGDYADGLEPKADATASNTRFVKGCTVADDTLHALGDTSEAMLSTALYHADMGNCPVQRNASAATARAQGARDAVAMTLQRHPARSNRVLVSR</sequence>
<comment type="caution">
    <text evidence="4">The sequence shown here is derived from an EMBL/GenBank/DDBJ whole genome shotgun (WGS) entry which is preliminary data.</text>
</comment>
<dbReference type="SUPFAM" id="SSF52096">
    <property type="entry name" value="ClpP/crotonase"/>
    <property type="match status" value="1"/>
</dbReference>
<dbReference type="InterPro" id="IPR029045">
    <property type="entry name" value="ClpP/crotonase-like_dom_sf"/>
</dbReference>
<evidence type="ECO:0000313" key="4">
    <source>
        <dbReference type="EMBL" id="MDR7270990.1"/>
    </source>
</evidence>
<dbReference type="CDD" id="cd07561">
    <property type="entry name" value="Peptidase_S41_CPP_like"/>
    <property type="match status" value="1"/>
</dbReference>
<evidence type="ECO:0000256" key="1">
    <source>
        <dbReference type="SAM" id="MobiDB-lite"/>
    </source>
</evidence>
<feature type="domain" description="PDZ" evidence="3">
    <location>
        <begin position="171"/>
        <end position="219"/>
    </location>
</feature>
<dbReference type="InterPro" id="IPR036034">
    <property type="entry name" value="PDZ_sf"/>
</dbReference>
<evidence type="ECO:0000256" key="2">
    <source>
        <dbReference type="SAM" id="SignalP"/>
    </source>
</evidence>
<evidence type="ECO:0000259" key="3">
    <source>
        <dbReference type="PROSITE" id="PS50106"/>
    </source>
</evidence>
<organism evidence="4 5">
    <name type="scientific">Roseateles saccharophilus</name>
    <name type="common">Pseudomonas saccharophila</name>
    <dbReference type="NCBI Taxonomy" id="304"/>
    <lineage>
        <taxon>Bacteria</taxon>
        <taxon>Pseudomonadati</taxon>
        <taxon>Pseudomonadota</taxon>
        <taxon>Betaproteobacteria</taxon>
        <taxon>Burkholderiales</taxon>
        <taxon>Sphaerotilaceae</taxon>
        <taxon>Roseateles</taxon>
    </lineage>
</organism>
<keyword evidence="4" id="KW-0645">Protease</keyword>
<dbReference type="GO" id="GO:0008233">
    <property type="term" value="F:peptidase activity"/>
    <property type="evidence" value="ECO:0007669"/>
    <property type="project" value="UniProtKB-KW"/>
</dbReference>
<dbReference type="PANTHER" id="PTHR32060:SF30">
    <property type="entry name" value="CARBOXY-TERMINAL PROCESSING PROTEASE CTPA"/>
    <property type="match status" value="1"/>
</dbReference>
<feature type="compositionally biased region" description="Low complexity" evidence="1">
    <location>
        <begin position="37"/>
        <end position="67"/>
    </location>
</feature>
<keyword evidence="2" id="KW-0732">Signal</keyword>
<evidence type="ECO:0000313" key="5">
    <source>
        <dbReference type="Proteomes" id="UP001180453"/>
    </source>
</evidence>